<dbReference type="Pfam" id="PF13091">
    <property type="entry name" value="PLDc_2"/>
    <property type="match status" value="2"/>
</dbReference>
<sequence length="478" mass="54283">MKKLLRILLVILTVYLLYAFVFSLVIYAFENPTIGGKDQTPSDNQDNKTTRASHRVQLIASPQDALTARIKLIESANKTLDIAYFTFRNGETSLLMLGSIIDAADRGVEVRILLDGMSSLSSLTSEFLPILYAANAHEKISFKFYDPINPLFPFNWSKRLHDKMIISDDYLGIMGGRNIADNYFLKPTRWTTFSNDRDVLIYIDKTKGDYPSVITDMKNYYQETWDYKYSKPFRRKLSAKKLLESEGIREELKVNYLNSAYVSPKNAGSIDWLSHTMLAQDITFVHNPVGVINQDPWCLRALLSLSAQAKDSIFMQSPYIIPTRRMKSVFKDYDIDLEKTHILTNSTYSSPNHLSISAYQRHRNTMAENKVTIHEFQGEGSLHAKTYIFDDTISVLGSFNLDARSSYINSESMLVISSKEFASKLKGSIQGDLDKSLIVDPDASYRFSKHISPGEVGKLKQVVITVLAKITPILEHIL</sequence>
<proteinExistence type="predicted"/>
<dbReference type="RefSeq" id="WP_075726365.1">
    <property type="nucleotide sequence ID" value="NZ_LTDM01000021.1"/>
</dbReference>
<protein>
    <submittedName>
        <fullName evidence="3">Cardiolipin synthase</fullName>
        <ecNumber evidence="3">2.7.8.-</ecNumber>
    </submittedName>
</protein>
<keyword evidence="1" id="KW-1133">Transmembrane helix</keyword>
<dbReference type="PANTHER" id="PTHR21248">
    <property type="entry name" value="CARDIOLIPIN SYNTHASE"/>
    <property type="match status" value="1"/>
</dbReference>
<gene>
    <name evidence="3" type="primary">cls_2</name>
    <name evidence="3" type="ORF">TICRE_13290</name>
</gene>
<dbReference type="OrthoDB" id="9814092at2"/>
<dbReference type="Proteomes" id="UP000186112">
    <property type="component" value="Unassembled WGS sequence"/>
</dbReference>
<feature type="transmembrane region" description="Helical" evidence="1">
    <location>
        <begin position="7"/>
        <end position="29"/>
    </location>
</feature>
<evidence type="ECO:0000313" key="4">
    <source>
        <dbReference type="Proteomes" id="UP000186112"/>
    </source>
</evidence>
<dbReference type="SMART" id="SM00155">
    <property type="entry name" value="PLDc"/>
    <property type="match status" value="2"/>
</dbReference>
<dbReference type="InterPro" id="IPR001736">
    <property type="entry name" value="PLipase_D/transphosphatidylase"/>
</dbReference>
<keyword evidence="4" id="KW-1185">Reference proteome</keyword>
<dbReference type="SUPFAM" id="SSF56024">
    <property type="entry name" value="Phospholipase D/nuclease"/>
    <property type="match status" value="2"/>
</dbReference>
<dbReference type="PANTHER" id="PTHR21248:SF12">
    <property type="entry name" value="CARDIOLIPIN SYNTHASE C"/>
    <property type="match status" value="1"/>
</dbReference>
<accession>A0A1U7M5T1</accession>
<reference evidence="3 4" key="1">
    <citation type="submission" date="2016-02" db="EMBL/GenBank/DDBJ databases">
        <title>Genome sequence of Tissierella creatinophila DSM 6911.</title>
        <authorList>
            <person name="Poehlein A."/>
            <person name="Daniel R."/>
        </authorList>
    </citation>
    <scope>NUCLEOTIDE SEQUENCE [LARGE SCALE GENOMIC DNA]</scope>
    <source>
        <strain evidence="3 4">DSM 6911</strain>
    </source>
</reference>
<dbReference type="GO" id="GO:0030572">
    <property type="term" value="F:phosphatidyltransferase activity"/>
    <property type="evidence" value="ECO:0007669"/>
    <property type="project" value="UniProtKB-ARBA"/>
</dbReference>
<keyword evidence="1" id="KW-0812">Transmembrane</keyword>
<feature type="domain" description="PLD phosphodiesterase" evidence="2">
    <location>
        <begin position="378"/>
        <end position="405"/>
    </location>
</feature>
<evidence type="ECO:0000259" key="2">
    <source>
        <dbReference type="PROSITE" id="PS50035"/>
    </source>
</evidence>
<dbReference type="Gene3D" id="3.30.870.10">
    <property type="entry name" value="Endonuclease Chain A"/>
    <property type="match status" value="2"/>
</dbReference>
<keyword evidence="1" id="KW-0472">Membrane</keyword>
<evidence type="ECO:0000256" key="1">
    <source>
        <dbReference type="SAM" id="Phobius"/>
    </source>
</evidence>
<dbReference type="AlphaFoldDB" id="A0A1U7M5T1"/>
<keyword evidence="3" id="KW-0808">Transferase</keyword>
<evidence type="ECO:0000313" key="3">
    <source>
        <dbReference type="EMBL" id="OLS02684.1"/>
    </source>
</evidence>
<feature type="domain" description="PLD phosphodiesterase" evidence="2">
    <location>
        <begin position="156"/>
        <end position="183"/>
    </location>
</feature>
<organism evidence="3 4">
    <name type="scientific">Tissierella creatinophila DSM 6911</name>
    <dbReference type="NCBI Taxonomy" id="1123403"/>
    <lineage>
        <taxon>Bacteria</taxon>
        <taxon>Bacillati</taxon>
        <taxon>Bacillota</taxon>
        <taxon>Tissierellia</taxon>
        <taxon>Tissierellales</taxon>
        <taxon>Tissierellaceae</taxon>
        <taxon>Tissierella</taxon>
    </lineage>
</organism>
<dbReference type="GO" id="GO:0032049">
    <property type="term" value="P:cardiolipin biosynthetic process"/>
    <property type="evidence" value="ECO:0007669"/>
    <property type="project" value="UniProtKB-ARBA"/>
</dbReference>
<dbReference type="EMBL" id="LTDM01000021">
    <property type="protein sequence ID" value="OLS02684.1"/>
    <property type="molecule type" value="Genomic_DNA"/>
</dbReference>
<dbReference type="InterPro" id="IPR025202">
    <property type="entry name" value="PLD-like_dom"/>
</dbReference>
<dbReference type="EC" id="2.7.8.-" evidence="3"/>
<dbReference type="PROSITE" id="PS50035">
    <property type="entry name" value="PLD"/>
    <property type="match status" value="2"/>
</dbReference>
<comment type="caution">
    <text evidence="3">The sequence shown here is derived from an EMBL/GenBank/DDBJ whole genome shotgun (WGS) entry which is preliminary data.</text>
</comment>
<name>A0A1U7M5T1_TISCR</name>